<dbReference type="Proteomes" id="UP000217676">
    <property type="component" value="Chromosome"/>
</dbReference>
<accession>A0A160P9F1</accession>
<feature type="transmembrane region" description="Helical" evidence="1">
    <location>
        <begin position="56"/>
        <end position="73"/>
    </location>
</feature>
<protein>
    <submittedName>
        <fullName evidence="2">Integral membrane protein</fullName>
    </submittedName>
</protein>
<keyword evidence="3" id="KW-1185">Reference proteome</keyword>
<sequence>MTGAFLGLGACHLVTAWGLRAARPAGRLALAGGVVALVVALFPVPLSGGSMRHGSAAAAGFALLAAWPVLAVVPDGPAPWALRPVPAVAVTTAMTLGAGWFLVETERHGTAGIAERSVTFLQALWPLVVVASCLLHRQRADAAA</sequence>
<proteinExistence type="predicted"/>
<evidence type="ECO:0000313" key="2">
    <source>
        <dbReference type="EMBL" id="BAU87670.1"/>
    </source>
</evidence>
<feature type="transmembrane region" description="Helical" evidence="1">
    <location>
        <begin position="28"/>
        <end position="44"/>
    </location>
</feature>
<keyword evidence="1" id="KW-0812">Transmembrane</keyword>
<keyword evidence="1" id="KW-0472">Membrane</keyword>
<name>A0A160P9F1_STRLU</name>
<feature type="transmembrane region" description="Helical" evidence="1">
    <location>
        <begin position="85"/>
        <end position="103"/>
    </location>
</feature>
<gene>
    <name evidence="2" type="ORF">SLA_6804</name>
</gene>
<evidence type="ECO:0000313" key="3">
    <source>
        <dbReference type="Proteomes" id="UP000217676"/>
    </source>
</evidence>
<evidence type="ECO:0000256" key="1">
    <source>
        <dbReference type="SAM" id="Phobius"/>
    </source>
</evidence>
<reference evidence="2 3" key="1">
    <citation type="journal article" date="2016" name="Genome Announc.">
        <title>Complete Genome Sequence of Thiostrepton-Producing Streptomyces laurentii ATCC 31255.</title>
        <authorList>
            <person name="Doi K."/>
            <person name="Fujino Y."/>
            <person name="Nagayoshi Y."/>
            <person name="Ohshima T."/>
            <person name="Ogata S."/>
        </authorList>
    </citation>
    <scope>NUCLEOTIDE SEQUENCE [LARGE SCALE GENOMIC DNA]</scope>
    <source>
        <strain evidence="2 3">ATCC 31255</strain>
    </source>
</reference>
<dbReference type="InterPro" id="IPR009339">
    <property type="entry name" value="DUF998"/>
</dbReference>
<organism evidence="2 3">
    <name type="scientific">Streptomyces laurentii</name>
    <dbReference type="NCBI Taxonomy" id="39478"/>
    <lineage>
        <taxon>Bacteria</taxon>
        <taxon>Bacillati</taxon>
        <taxon>Actinomycetota</taxon>
        <taxon>Actinomycetes</taxon>
        <taxon>Kitasatosporales</taxon>
        <taxon>Streptomycetaceae</taxon>
        <taxon>Streptomyces</taxon>
    </lineage>
</organism>
<dbReference type="Pfam" id="PF06197">
    <property type="entry name" value="DUF998"/>
    <property type="match status" value="1"/>
</dbReference>
<keyword evidence="1" id="KW-1133">Transmembrane helix</keyword>
<dbReference type="EMBL" id="AP017424">
    <property type="protein sequence ID" value="BAU87670.1"/>
    <property type="molecule type" value="Genomic_DNA"/>
</dbReference>
<dbReference type="KEGG" id="slau:SLA_6804"/>
<dbReference type="AlphaFoldDB" id="A0A160P9F1"/>